<dbReference type="InterPro" id="IPR019108">
    <property type="entry name" value="Caa3_assmbl_CtaG-rel"/>
</dbReference>
<evidence type="ECO:0000256" key="4">
    <source>
        <dbReference type="ARBA" id="ARBA00022989"/>
    </source>
</evidence>
<dbReference type="AlphaFoldDB" id="A0AAW4FL68"/>
<evidence type="ECO:0000256" key="1">
    <source>
        <dbReference type="ARBA" id="ARBA00004651"/>
    </source>
</evidence>
<gene>
    <name evidence="7" type="ORF">GFB56_18950</name>
</gene>
<dbReference type="Pfam" id="PF09678">
    <property type="entry name" value="Caa3_CtaG"/>
    <property type="match status" value="1"/>
</dbReference>
<evidence type="ECO:0000256" key="6">
    <source>
        <dbReference type="SAM" id="Phobius"/>
    </source>
</evidence>
<name>A0AAW4FL68_9HYPH</name>
<dbReference type="EMBL" id="WXFA01000011">
    <property type="protein sequence ID" value="MBM3092865.1"/>
    <property type="molecule type" value="Genomic_DNA"/>
</dbReference>
<comment type="subcellular location">
    <subcellularLocation>
        <location evidence="1">Cell membrane</location>
        <topology evidence="1">Multi-pass membrane protein</topology>
    </subcellularLocation>
</comment>
<accession>A0AAW4FL68</accession>
<evidence type="ECO:0000313" key="8">
    <source>
        <dbReference type="Proteomes" id="UP000744980"/>
    </source>
</evidence>
<dbReference type="RefSeq" id="WP_162255934.1">
    <property type="nucleotide sequence ID" value="NZ_CP083373.1"/>
</dbReference>
<keyword evidence="4 6" id="KW-1133">Transmembrane helix</keyword>
<evidence type="ECO:0000256" key="3">
    <source>
        <dbReference type="ARBA" id="ARBA00022692"/>
    </source>
</evidence>
<feature type="transmembrane region" description="Helical" evidence="6">
    <location>
        <begin position="167"/>
        <end position="187"/>
    </location>
</feature>
<feature type="transmembrane region" description="Helical" evidence="6">
    <location>
        <begin position="116"/>
        <end position="137"/>
    </location>
</feature>
<keyword evidence="8" id="KW-1185">Reference proteome</keyword>
<feature type="transmembrane region" description="Helical" evidence="6">
    <location>
        <begin position="56"/>
        <end position="77"/>
    </location>
</feature>
<protein>
    <submittedName>
        <fullName evidence="7">Cytochrome-c oxidase</fullName>
    </submittedName>
</protein>
<sequence length="203" mass="21081">MILLVAAVCTSLFVFDPRAFSGHMGTHMALVAVVAPLAAFAVSGTRWDPSSHWHPGAGLLLSFVELVVVWVWHVPAMRDLAEASIGMRLAELAIFLVAGGLLWIACLGAGRKADAGLSGAVALLLTSMHMTLLAVLLTMAPRPLYGVADVTCFGVTMTASQDQQLGGIVMLFVGAVAYLAGGVGLAARLLRASFAKPTEGQAP</sequence>
<comment type="caution">
    <text evidence="7">The sequence shown here is derived from an EMBL/GenBank/DDBJ whole genome shotgun (WGS) entry which is preliminary data.</text>
</comment>
<organism evidence="7 8">
    <name type="scientific">Ensifer canadensis</name>
    <dbReference type="NCBI Taxonomy" id="555315"/>
    <lineage>
        <taxon>Bacteria</taxon>
        <taxon>Pseudomonadati</taxon>
        <taxon>Pseudomonadota</taxon>
        <taxon>Alphaproteobacteria</taxon>
        <taxon>Hyphomicrobiales</taxon>
        <taxon>Rhizobiaceae</taxon>
        <taxon>Sinorhizobium/Ensifer group</taxon>
        <taxon>Ensifer</taxon>
    </lineage>
</organism>
<keyword evidence="3 6" id="KW-0812">Transmembrane</keyword>
<keyword evidence="2" id="KW-1003">Cell membrane</keyword>
<keyword evidence="5 6" id="KW-0472">Membrane</keyword>
<proteinExistence type="predicted"/>
<reference evidence="7 8" key="1">
    <citation type="submission" date="2020-01" db="EMBL/GenBank/DDBJ databases">
        <title>Draft genome assembly of Ensifer adhaerens T173.</title>
        <authorList>
            <person name="Craig J.E."/>
            <person name="Stinchcombe J.R."/>
        </authorList>
    </citation>
    <scope>NUCLEOTIDE SEQUENCE [LARGE SCALE GENOMIC DNA]</scope>
    <source>
        <strain evidence="7 8">T173</strain>
    </source>
</reference>
<dbReference type="GO" id="GO:0005886">
    <property type="term" value="C:plasma membrane"/>
    <property type="evidence" value="ECO:0007669"/>
    <property type="project" value="UniProtKB-SubCell"/>
</dbReference>
<evidence type="ECO:0000313" key="7">
    <source>
        <dbReference type="EMBL" id="MBM3092865.1"/>
    </source>
</evidence>
<feature type="transmembrane region" description="Helical" evidence="6">
    <location>
        <begin position="89"/>
        <end position="110"/>
    </location>
</feature>
<evidence type="ECO:0000256" key="2">
    <source>
        <dbReference type="ARBA" id="ARBA00022475"/>
    </source>
</evidence>
<evidence type="ECO:0000256" key="5">
    <source>
        <dbReference type="ARBA" id="ARBA00023136"/>
    </source>
</evidence>
<dbReference type="Proteomes" id="UP000744980">
    <property type="component" value="Unassembled WGS sequence"/>
</dbReference>